<dbReference type="PROSITE" id="PS00455">
    <property type="entry name" value="AMP_BINDING"/>
    <property type="match status" value="1"/>
</dbReference>
<keyword evidence="6" id="KW-1185">Reference proteome</keyword>
<dbReference type="CDD" id="cd12119">
    <property type="entry name" value="ttLC_FACS_AlkK_like"/>
    <property type="match status" value="1"/>
</dbReference>
<dbReference type="InterPro" id="IPR050237">
    <property type="entry name" value="ATP-dep_AMP-bd_enzyme"/>
</dbReference>
<dbReference type="EC" id="6.2.1.-" evidence="5"/>
<dbReference type="PANTHER" id="PTHR43767:SF11">
    <property type="entry name" value="MEDIUM-CHAIN-FATTY-ACID--COA LIGASE"/>
    <property type="match status" value="1"/>
</dbReference>
<accession>A0A841E282</accession>
<evidence type="ECO:0000259" key="4">
    <source>
        <dbReference type="Pfam" id="PF13193"/>
    </source>
</evidence>
<dbReference type="InterPro" id="IPR000873">
    <property type="entry name" value="AMP-dep_synth/lig_dom"/>
</dbReference>
<feature type="domain" description="AMP-dependent synthetase/ligase" evidence="3">
    <location>
        <begin position="23"/>
        <end position="398"/>
    </location>
</feature>
<dbReference type="EMBL" id="JACHLY010000001">
    <property type="protein sequence ID" value="MBB5996812.1"/>
    <property type="molecule type" value="Genomic_DNA"/>
</dbReference>
<dbReference type="FunFam" id="3.30.300.30:FF:000008">
    <property type="entry name" value="2,3-dihydroxybenzoate-AMP ligase"/>
    <property type="match status" value="1"/>
</dbReference>
<reference evidence="5 6" key="1">
    <citation type="submission" date="2020-08" db="EMBL/GenBank/DDBJ databases">
        <title>Sequencing the genomes of 1000 actinobacteria strains.</title>
        <authorList>
            <person name="Klenk H.-P."/>
        </authorList>
    </citation>
    <scope>NUCLEOTIDE SEQUENCE [LARGE SCALE GENOMIC DNA]</scope>
    <source>
        <strain evidence="5 6">DSM 44593</strain>
    </source>
</reference>
<dbReference type="AlphaFoldDB" id="A0A841E282"/>
<evidence type="ECO:0000259" key="3">
    <source>
        <dbReference type="Pfam" id="PF00501"/>
    </source>
</evidence>
<gene>
    <name evidence="5" type="ORF">HNR25_000563</name>
</gene>
<feature type="domain" description="AMP-binding enzyme C-terminal" evidence="4">
    <location>
        <begin position="446"/>
        <end position="521"/>
    </location>
</feature>
<comment type="similarity">
    <text evidence="1">Belongs to the ATP-dependent AMP-binding enzyme family.</text>
</comment>
<dbReference type="GO" id="GO:0016877">
    <property type="term" value="F:ligase activity, forming carbon-sulfur bonds"/>
    <property type="evidence" value="ECO:0007669"/>
    <property type="project" value="UniProtKB-ARBA"/>
</dbReference>
<dbReference type="Pfam" id="PF13193">
    <property type="entry name" value="AMP-binding_C"/>
    <property type="match status" value="1"/>
</dbReference>
<dbReference type="Gene3D" id="3.30.300.30">
    <property type="match status" value="1"/>
</dbReference>
<dbReference type="NCBIfam" id="NF004837">
    <property type="entry name" value="PRK06187.1"/>
    <property type="match status" value="1"/>
</dbReference>
<dbReference type="InterPro" id="IPR042099">
    <property type="entry name" value="ANL_N_sf"/>
</dbReference>
<comment type="caution">
    <text evidence="5">The sequence shown here is derived from an EMBL/GenBank/DDBJ whole genome shotgun (WGS) entry which is preliminary data.</text>
</comment>
<evidence type="ECO:0000256" key="1">
    <source>
        <dbReference type="ARBA" id="ARBA00006432"/>
    </source>
</evidence>
<dbReference type="PANTHER" id="PTHR43767">
    <property type="entry name" value="LONG-CHAIN-FATTY-ACID--COA LIGASE"/>
    <property type="match status" value="1"/>
</dbReference>
<dbReference type="Proteomes" id="UP000578077">
    <property type="component" value="Unassembled WGS sequence"/>
</dbReference>
<organism evidence="5 6">
    <name type="scientific">Streptomonospora salina</name>
    <dbReference type="NCBI Taxonomy" id="104205"/>
    <lineage>
        <taxon>Bacteria</taxon>
        <taxon>Bacillati</taxon>
        <taxon>Actinomycetota</taxon>
        <taxon>Actinomycetes</taxon>
        <taxon>Streptosporangiales</taxon>
        <taxon>Nocardiopsidaceae</taxon>
        <taxon>Streptomonospora</taxon>
    </lineage>
</organism>
<dbReference type="InterPro" id="IPR025110">
    <property type="entry name" value="AMP-bd_C"/>
</dbReference>
<dbReference type="Gene3D" id="3.40.50.12780">
    <property type="entry name" value="N-terminal domain of ligase-like"/>
    <property type="match status" value="1"/>
</dbReference>
<protein>
    <submittedName>
        <fullName evidence="5">Fatty-acyl-CoA synthase</fullName>
        <ecNumber evidence="5">6.2.1.-</ecNumber>
    </submittedName>
</protein>
<proteinExistence type="inferred from homology"/>
<evidence type="ECO:0000313" key="6">
    <source>
        <dbReference type="Proteomes" id="UP000578077"/>
    </source>
</evidence>
<sequence>MRSTMQDVPLSIGNLVRYGTSVHGDARITTWTGGEPRRSTLGEVGARAARLAHALRELGVTGDERVATFQWNNQEHLEAYFAVPAMGAVLHTLNIRLHSDQVAYIADHAEDHVVIVDASLVPLFAPILPRLRTVRHVIVTGDDPGDLPAAADGVGVHSYEALIADRPETFDWPETDERDGAAMCYTSGTTGAPKGVVYSHRSIYLHSMQVCMTDGKAVAQSDTALAVVPMFHAMSWGLPFAALMVGASMLLPDRFLQPGALADMVQAERPTVAAAVPTVWQGLLEELESAPRDVSSLHSVVVGGSACPPAMMQRFEELYGVPVLHAWGMTETSPLGSFARPPAAATGEDRWTYRLSQGRLPAAVQGRLIGPDGAPMPHDGSGVGELEVRGPWVTGSYYGAEDPEKFHDGWLRTGDVGTLSPDGFLRLTDRAKDVIKSGGEWISSVELENAVMAHPAVAEAAVVAVPDPRWDERPMVAVVLKEGAAADAAELRTFLSGRMARWQLPEFWTFVDEVPKTSVGKFDKKSLRSRQASGALTVVDARG</sequence>
<dbReference type="InterPro" id="IPR020845">
    <property type="entry name" value="AMP-binding_CS"/>
</dbReference>
<dbReference type="RefSeq" id="WP_184633180.1">
    <property type="nucleotide sequence ID" value="NZ_BAABKT010000003.1"/>
</dbReference>
<evidence type="ECO:0000256" key="2">
    <source>
        <dbReference type="ARBA" id="ARBA00022598"/>
    </source>
</evidence>
<dbReference type="Pfam" id="PF00501">
    <property type="entry name" value="AMP-binding"/>
    <property type="match status" value="1"/>
</dbReference>
<dbReference type="SUPFAM" id="SSF56801">
    <property type="entry name" value="Acetyl-CoA synthetase-like"/>
    <property type="match status" value="1"/>
</dbReference>
<dbReference type="InterPro" id="IPR045851">
    <property type="entry name" value="AMP-bd_C_sf"/>
</dbReference>
<evidence type="ECO:0000313" key="5">
    <source>
        <dbReference type="EMBL" id="MBB5996812.1"/>
    </source>
</evidence>
<keyword evidence="2 5" id="KW-0436">Ligase</keyword>
<name>A0A841E282_9ACTN</name>